<evidence type="ECO:0000259" key="4">
    <source>
        <dbReference type="Pfam" id="PF07992"/>
    </source>
</evidence>
<dbReference type="Gene3D" id="3.50.50.60">
    <property type="entry name" value="FAD/NAD(P)-binding domain"/>
    <property type="match status" value="2"/>
</dbReference>
<gene>
    <name evidence="5" type="primary">trxB_1</name>
    <name evidence="5" type="ORF">NCTC10742_01047</name>
</gene>
<dbReference type="EMBL" id="UGQM01000001">
    <property type="protein sequence ID" value="STZ41840.1"/>
    <property type="molecule type" value="Genomic_DNA"/>
</dbReference>
<protein>
    <submittedName>
        <fullName evidence="5">Thioredoxin reductase</fullName>
        <ecNumber evidence="5">1.8.1.9</ecNumber>
    </submittedName>
</protein>
<dbReference type="InterPro" id="IPR036188">
    <property type="entry name" value="FAD/NAD-bd_sf"/>
</dbReference>
<dbReference type="SUPFAM" id="SSF51905">
    <property type="entry name" value="FAD/NAD(P)-binding domain"/>
    <property type="match status" value="1"/>
</dbReference>
<reference evidence="5 6" key="1">
    <citation type="submission" date="2018-06" db="EMBL/GenBank/DDBJ databases">
        <authorList>
            <consortium name="Pathogen Informatics"/>
            <person name="Doyle S."/>
        </authorList>
    </citation>
    <scope>NUCLEOTIDE SEQUENCE [LARGE SCALE GENOMIC DNA]</scope>
    <source>
        <strain evidence="5 6">NCTC10742</strain>
    </source>
</reference>
<dbReference type="GO" id="GO:0004791">
    <property type="term" value="F:thioredoxin-disulfide reductase (NADPH) activity"/>
    <property type="evidence" value="ECO:0007669"/>
    <property type="project" value="UniProtKB-EC"/>
</dbReference>
<name>A0A378SGJ1_9MYCO</name>
<dbReference type="AlphaFoldDB" id="A0A378SGJ1"/>
<dbReference type="Pfam" id="PF07992">
    <property type="entry name" value="Pyr_redox_2"/>
    <property type="match status" value="1"/>
</dbReference>
<dbReference type="Proteomes" id="UP000254291">
    <property type="component" value="Unassembled WGS sequence"/>
</dbReference>
<dbReference type="EC" id="1.8.1.9" evidence="5"/>
<feature type="domain" description="FAD/NAD(P)-binding" evidence="4">
    <location>
        <begin position="44"/>
        <end position="325"/>
    </location>
</feature>
<evidence type="ECO:0000256" key="2">
    <source>
        <dbReference type="ARBA" id="ARBA00023002"/>
    </source>
</evidence>
<evidence type="ECO:0000256" key="3">
    <source>
        <dbReference type="ARBA" id="ARBA00048132"/>
    </source>
</evidence>
<accession>A0A378SGJ1</accession>
<keyword evidence="2 5" id="KW-0560">Oxidoreductase</keyword>
<evidence type="ECO:0000313" key="6">
    <source>
        <dbReference type="Proteomes" id="UP000254291"/>
    </source>
</evidence>
<comment type="catalytic activity">
    <reaction evidence="3">
        <text>[thioredoxin]-dithiol + NADP(+) = [thioredoxin]-disulfide + NADPH + H(+)</text>
        <dbReference type="Rhea" id="RHEA:20345"/>
        <dbReference type="Rhea" id="RHEA-COMP:10698"/>
        <dbReference type="Rhea" id="RHEA-COMP:10700"/>
        <dbReference type="ChEBI" id="CHEBI:15378"/>
        <dbReference type="ChEBI" id="CHEBI:29950"/>
        <dbReference type="ChEBI" id="CHEBI:50058"/>
        <dbReference type="ChEBI" id="CHEBI:57783"/>
        <dbReference type="ChEBI" id="CHEBI:58349"/>
        <dbReference type="EC" id="1.8.1.9"/>
    </reaction>
</comment>
<organism evidence="5 6">
    <name type="scientific">Mycolicibacterium gilvum</name>
    <dbReference type="NCBI Taxonomy" id="1804"/>
    <lineage>
        <taxon>Bacteria</taxon>
        <taxon>Bacillati</taxon>
        <taxon>Actinomycetota</taxon>
        <taxon>Actinomycetes</taxon>
        <taxon>Mycobacteriales</taxon>
        <taxon>Mycobacteriaceae</taxon>
        <taxon>Mycolicibacterium</taxon>
    </lineage>
</organism>
<dbReference type="PANTHER" id="PTHR48105">
    <property type="entry name" value="THIOREDOXIN REDUCTASE 1-RELATED-RELATED"/>
    <property type="match status" value="1"/>
</dbReference>
<sequence>MSFGSTPLGCAKNRTLIRPSNRWVLPTGMPNRADSGNRPSVDYECAVVGAGAAGLSAALVLGRARRSTVVVDTADPSNRAAPVIGGLLGFDQRPPDELYETGRAQLRAYPSVEYRHGEVLAGRASDHGFELDIDDGRQIRAKRVLLATGMSYCPPQLPGLAELWGTAVFHCPFCHGWEMRDRKLAALAAGDASLHAALMLRGWTDDVVLLTDGKTDLTPDDERVLTAAGVRIDDRRVVELHGDDGELESIAFADGDTLARDGLLVEAPVRQRSALAEQLGATCTPGPLGTEPLSVDEMARTSTGGVFAAGDVCTEQPHISGAIAAGSEAAMIIVQSLLADDFGLPYPPGS</sequence>
<dbReference type="InterPro" id="IPR023753">
    <property type="entry name" value="FAD/NAD-binding_dom"/>
</dbReference>
<dbReference type="PRINTS" id="PR00469">
    <property type="entry name" value="PNDRDTASEII"/>
</dbReference>
<keyword evidence="1" id="KW-0285">Flavoprotein</keyword>
<evidence type="ECO:0000313" key="5">
    <source>
        <dbReference type="EMBL" id="STZ41840.1"/>
    </source>
</evidence>
<dbReference type="InterPro" id="IPR050097">
    <property type="entry name" value="Ferredoxin-NADP_redctase_2"/>
</dbReference>
<proteinExistence type="predicted"/>
<evidence type="ECO:0000256" key="1">
    <source>
        <dbReference type="ARBA" id="ARBA00022630"/>
    </source>
</evidence>
<dbReference type="PRINTS" id="PR00368">
    <property type="entry name" value="FADPNR"/>
</dbReference>